<reference evidence="1" key="1">
    <citation type="submission" date="2021-02" db="EMBL/GenBank/DDBJ databases">
        <authorList>
            <person name="Nowell W R."/>
        </authorList>
    </citation>
    <scope>NUCLEOTIDE SEQUENCE</scope>
</reference>
<comment type="caution">
    <text evidence="1">The sequence shown here is derived from an EMBL/GenBank/DDBJ whole genome shotgun (WGS) entry which is preliminary data.</text>
</comment>
<proteinExistence type="predicted"/>
<evidence type="ECO:0000313" key="1">
    <source>
        <dbReference type="EMBL" id="CAF1165495.1"/>
    </source>
</evidence>
<protein>
    <submittedName>
        <fullName evidence="1">Uncharacterized protein</fullName>
    </submittedName>
</protein>
<gene>
    <name evidence="1" type="ORF">GPM918_LOCUS21904</name>
    <name evidence="2" type="ORF">SRO942_LOCUS21901</name>
</gene>
<dbReference type="EMBL" id="CAJNOQ010007344">
    <property type="protein sequence ID" value="CAF1165495.1"/>
    <property type="molecule type" value="Genomic_DNA"/>
</dbReference>
<keyword evidence="3" id="KW-1185">Reference proteome</keyword>
<dbReference type="EMBL" id="CAJOBC010007342">
    <property type="protein sequence ID" value="CAF3929109.1"/>
    <property type="molecule type" value="Genomic_DNA"/>
</dbReference>
<evidence type="ECO:0000313" key="2">
    <source>
        <dbReference type="EMBL" id="CAF3929109.1"/>
    </source>
</evidence>
<accession>A0A814TQM1</accession>
<feature type="non-terminal residue" evidence="1">
    <location>
        <position position="1"/>
    </location>
</feature>
<name>A0A814TQM1_9BILA</name>
<dbReference type="Proteomes" id="UP000663829">
    <property type="component" value="Unassembled WGS sequence"/>
</dbReference>
<sequence length="201" mass="23931">HITLLRPNSAYLSPSSTSSDIDRPLCLVVEPKRSVIKNDDFFQHIGSLLQTRDETVPRLRLTNSQNAQLVISDDDFEKNLRELETTFKRVKHQSDYLLEEYSREQQRRQNIEKNLNDILSVIENITPVLSDQELLMKQQLKNYHVQLKHLQTKTKMVNDFIYGEQKQDESKFDDKLLKQYQEFIQYFLEKIEVMKQKLDEL</sequence>
<dbReference type="Proteomes" id="UP000681722">
    <property type="component" value="Unassembled WGS sequence"/>
</dbReference>
<dbReference type="AlphaFoldDB" id="A0A814TQM1"/>
<dbReference type="OrthoDB" id="341482at2759"/>
<evidence type="ECO:0000313" key="3">
    <source>
        <dbReference type="Proteomes" id="UP000663829"/>
    </source>
</evidence>
<organism evidence="1 3">
    <name type="scientific">Didymodactylos carnosus</name>
    <dbReference type="NCBI Taxonomy" id="1234261"/>
    <lineage>
        <taxon>Eukaryota</taxon>
        <taxon>Metazoa</taxon>
        <taxon>Spiralia</taxon>
        <taxon>Gnathifera</taxon>
        <taxon>Rotifera</taxon>
        <taxon>Eurotatoria</taxon>
        <taxon>Bdelloidea</taxon>
        <taxon>Philodinida</taxon>
        <taxon>Philodinidae</taxon>
        <taxon>Didymodactylos</taxon>
    </lineage>
</organism>